<evidence type="ECO:0000313" key="2">
    <source>
        <dbReference type="EMBL" id="KAK4018858.1"/>
    </source>
</evidence>
<keyword evidence="3" id="KW-1185">Reference proteome</keyword>
<sequence length="173" mass="19612">MIMEDSHHNNRERTKKSPHPIPEVKIQIDCSSRTSSSHNHRGASSDGTLTENSSSETPWSREAKRTKIFHPKPPRKDVADMRSMETALIQLVNDFHSGKLQAFGRHCSTEQMEAIRDQQEKLARLHFELGAQHDVNAQQTSDNMNELVSALEHLSQTIEQLHPHSSQSQSDSN</sequence>
<dbReference type="InterPro" id="IPR025271">
    <property type="entry name" value="CCDC28"/>
</dbReference>
<comment type="caution">
    <text evidence="2">The sequence shown here is derived from an EMBL/GenBank/DDBJ whole genome shotgun (WGS) entry which is preliminary data.</text>
</comment>
<feature type="region of interest" description="Disordered" evidence="1">
    <location>
        <begin position="1"/>
        <end position="79"/>
    </location>
</feature>
<gene>
    <name evidence="2" type="ORF">OUZ56_000899</name>
</gene>
<feature type="compositionally biased region" description="Basic and acidic residues" evidence="1">
    <location>
        <begin position="1"/>
        <end position="12"/>
    </location>
</feature>
<dbReference type="Proteomes" id="UP001234178">
    <property type="component" value="Unassembled WGS sequence"/>
</dbReference>
<reference evidence="2 3" key="1">
    <citation type="journal article" date="2023" name="Nucleic Acids Res.">
        <title>The hologenome of Daphnia magna reveals possible DNA methylation and microbiome-mediated evolution of the host genome.</title>
        <authorList>
            <person name="Chaturvedi A."/>
            <person name="Li X."/>
            <person name="Dhandapani V."/>
            <person name="Marshall H."/>
            <person name="Kissane S."/>
            <person name="Cuenca-Cambronero M."/>
            <person name="Asole G."/>
            <person name="Calvet F."/>
            <person name="Ruiz-Romero M."/>
            <person name="Marangio P."/>
            <person name="Guigo R."/>
            <person name="Rago D."/>
            <person name="Mirbahai L."/>
            <person name="Eastwood N."/>
            <person name="Colbourne J.K."/>
            <person name="Zhou J."/>
            <person name="Mallon E."/>
            <person name="Orsini L."/>
        </authorList>
    </citation>
    <scope>NUCLEOTIDE SEQUENCE [LARGE SCALE GENOMIC DNA]</scope>
    <source>
        <strain evidence="2">LRV0_1</strain>
    </source>
</reference>
<evidence type="ECO:0000256" key="1">
    <source>
        <dbReference type="SAM" id="MobiDB-lite"/>
    </source>
</evidence>
<dbReference type="Pfam" id="PF13270">
    <property type="entry name" value="CCDC28"/>
    <property type="match status" value="1"/>
</dbReference>
<name>A0ABR0A136_9CRUS</name>
<protein>
    <recommendedName>
        <fullName evidence="4">Coiled-coil domain-containing protein 28B</fullName>
    </recommendedName>
</protein>
<feature type="compositionally biased region" description="Polar residues" evidence="1">
    <location>
        <begin position="45"/>
        <end position="58"/>
    </location>
</feature>
<evidence type="ECO:0000313" key="3">
    <source>
        <dbReference type="Proteomes" id="UP001234178"/>
    </source>
</evidence>
<accession>A0ABR0A136</accession>
<dbReference type="PANTHER" id="PTHR13400">
    <property type="entry name" value="CHEMOKINE C-C MOTIF RECEPTOR 1"/>
    <property type="match status" value="1"/>
</dbReference>
<evidence type="ECO:0008006" key="4">
    <source>
        <dbReference type="Google" id="ProtNLM"/>
    </source>
</evidence>
<proteinExistence type="predicted"/>
<dbReference type="PANTHER" id="PTHR13400:SF4">
    <property type="entry name" value="COILED-COIL DOMAIN-CONTAINING PROTEIN 28A-LIKE PROTEIN"/>
    <property type="match status" value="1"/>
</dbReference>
<organism evidence="2 3">
    <name type="scientific">Daphnia magna</name>
    <dbReference type="NCBI Taxonomy" id="35525"/>
    <lineage>
        <taxon>Eukaryota</taxon>
        <taxon>Metazoa</taxon>
        <taxon>Ecdysozoa</taxon>
        <taxon>Arthropoda</taxon>
        <taxon>Crustacea</taxon>
        <taxon>Branchiopoda</taxon>
        <taxon>Diplostraca</taxon>
        <taxon>Cladocera</taxon>
        <taxon>Anomopoda</taxon>
        <taxon>Daphniidae</taxon>
        <taxon>Daphnia</taxon>
    </lineage>
</organism>
<dbReference type="EMBL" id="JAOYFB010000036">
    <property type="protein sequence ID" value="KAK4018858.1"/>
    <property type="molecule type" value="Genomic_DNA"/>
</dbReference>